<comment type="caution">
    <text evidence="10">The sequence shown here is derived from an EMBL/GenBank/DDBJ whole genome shotgun (WGS) entry which is preliminary data.</text>
</comment>
<dbReference type="EMBL" id="PKMF04000074">
    <property type="protein sequence ID" value="KAK7852597.1"/>
    <property type="molecule type" value="Genomic_DNA"/>
</dbReference>
<feature type="compositionally biased region" description="Basic and acidic residues" evidence="8">
    <location>
        <begin position="261"/>
        <end position="272"/>
    </location>
</feature>
<name>A0AAW0LPH1_QUESU</name>
<evidence type="ECO:0000256" key="1">
    <source>
        <dbReference type="ARBA" id="ARBA00022664"/>
    </source>
</evidence>
<gene>
    <name evidence="10" type="ORF">CFP56_038608</name>
</gene>
<dbReference type="SMART" id="SM01103">
    <property type="entry name" value="CRS1_YhbY"/>
    <property type="match status" value="2"/>
</dbReference>
<keyword evidence="5" id="KW-0508">mRNA splicing</keyword>
<organism evidence="10 11">
    <name type="scientific">Quercus suber</name>
    <name type="common">Cork oak</name>
    <dbReference type="NCBI Taxonomy" id="58331"/>
    <lineage>
        <taxon>Eukaryota</taxon>
        <taxon>Viridiplantae</taxon>
        <taxon>Streptophyta</taxon>
        <taxon>Embryophyta</taxon>
        <taxon>Tracheophyta</taxon>
        <taxon>Spermatophyta</taxon>
        <taxon>Magnoliopsida</taxon>
        <taxon>eudicotyledons</taxon>
        <taxon>Gunneridae</taxon>
        <taxon>Pentapetalae</taxon>
        <taxon>rosids</taxon>
        <taxon>fabids</taxon>
        <taxon>Fagales</taxon>
        <taxon>Fagaceae</taxon>
        <taxon>Quercus</taxon>
    </lineage>
</organism>
<dbReference type="GO" id="GO:1990904">
    <property type="term" value="C:ribonucleoprotein complex"/>
    <property type="evidence" value="ECO:0007669"/>
    <property type="project" value="UniProtKB-KW"/>
</dbReference>
<sequence length="272" mass="30768">MNTNTYKTALKSKYRRNKKTEYRANKKLKTDHNSICVFFVGRDGLTHNMLNDIHNNWKHAEVVRIKCLGVPTVDMKNVCTQLERRVLSSQEKACDSIEAVEIPRACISQADQVFKTTIDGLSIEETKEMRKRGLAVPPLTKLEAPTAAKNRYYGSLVPMVRDVFLSCELVRIDCKGLEKSDYKKIGCKLGKILEFKFDMVPCILVTFEKEQIVVWRGKDYKPVEDGCFLPDRESFDDMDGSSSDGSLACGEEGCDSVDGTRGQRDFHSGDDD</sequence>
<evidence type="ECO:0000259" key="9">
    <source>
        <dbReference type="PROSITE" id="PS51295"/>
    </source>
</evidence>
<dbReference type="PANTHER" id="PTHR46247">
    <property type="entry name" value="CRS2-ASSOCIATED FACTOR 1, CHLOROPLASTIC"/>
    <property type="match status" value="1"/>
</dbReference>
<keyword evidence="11" id="KW-1185">Reference proteome</keyword>
<feature type="region of interest" description="Disordered" evidence="8">
    <location>
        <begin position="232"/>
        <end position="272"/>
    </location>
</feature>
<evidence type="ECO:0000256" key="3">
    <source>
        <dbReference type="ARBA" id="ARBA00022884"/>
    </source>
</evidence>
<accession>A0AAW0LPH1</accession>
<proteinExistence type="predicted"/>
<dbReference type="GO" id="GO:0000373">
    <property type="term" value="P:Group II intron splicing"/>
    <property type="evidence" value="ECO:0007669"/>
    <property type="project" value="InterPro"/>
</dbReference>
<evidence type="ECO:0000313" key="10">
    <source>
        <dbReference type="EMBL" id="KAK7852597.1"/>
    </source>
</evidence>
<evidence type="ECO:0000256" key="4">
    <source>
        <dbReference type="ARBA" id="ARBA00022946"/>
    </source>
</evidence>
<dbReference type="InterPro" id="IPR001890">
    <property type="entry name" value="RNA-binding_CRM"/>
</dbReference>
<dbReference type="PROSITE" id="PS51295">
    <property type="entry name" value="CRM"/>
    <property type="match status" value="2"/>
</dbReference>
<dbReference type="GO" id="GO:0006397">
    <property type="term" value="P:mRNA processing"/>
    <property type="evidence" value="ECO:0007669"/>
    <property type="project" value="UniProtKB-KW"/>
</dbReference>
<dbReference type="Gene3D" id="3.30.110.60">
    <property type="entry name" value="YhbY-like"/>
    <property type="match status" value="2"/>
</dbReference>
<keyword evidence="1" id="KW-0507">mRNA processing</keyword>
<dbReference type="Proteomes" id="UP000237347">
    <property type="component" value="Unassembled WGS sequence"/>
</dbReference>
<evidence type="ECO:0000256" key="5">
    <source>
        <dbReference type="ARBA" id="ARBA00023187"/>
    </source>
</evidence>
<keyword evidence="2" id="KW-0677">Repeat</keyword>
<dbReference type="SUPFAM" id="SSF75471">
    <property type="entry name" value="YhbY-like"/>
    <property type="match status" value="2"/>
</dbReference>
<evidence type="ECO:0000256" key="8">
    <source>
        <dbReference type="SAM" id="MobiDB-lite"/>
    </source>
</evidence>
<dbReference type="PANTHER" id="PTHR46247:SF2">
    <property type="entry name" value="CRS2-ASSOCIATED FACTOR 1, MITOCHONDRIAL"/>
    <property type="match status" value="1"/>
</dbReference>
<evidence type="ECO:0000256" key="7">
    <source>
        <dbReference type="PROSITE-ProRule" id="PRU00626"/>
    </source>
</evidence>
<dbReference type="InterPro" id="IPR044599">
    <property type="entry name" value="CAF1P_plant"/>
</dbReference>
<evidence type="ECO:0000256" key="6">
    <source>
        <dbReference type="ARBA" id="ARBA00023274"/>
    </source>
</evidence>
<evidence type="ECO:0000313" key="11">
    <source>
        <dbReference type="Proteomes" id="UP000237347"/>
    </source>
</evidence>
<dbReference type="AlphaFoldDB" id="A0AAW0LPH1"/>
<feature type="domain" description="CRM" evidence="9">
    <location>
        <begin position="119"/>
        <end position="227"/>
    </location>
</feature>
<keyword evidence="6" id="KW-0687">Ribonucleoprotein</keyword>
<evidence type="ECO:0000256" key="2">
    <source>
        <dbReference type="ARBA" id="ARBA00022737"/>
    </source>
</evidence>
<dbReference type="InterPro" id="IPR035920">
    <property type="entry name" value="YhbY-like_sf"/>
</dbReference>
<protein>
    <submittedName>
        <fullName evidence="10">Crs2-associated factor 1</fullName>
    </submittedName>
</protein>
<feature type="domain" description="CRM" evidence="9">
    <location>
        <begin position="12"/>
        <end position="115"/>
    </location>
</feature>
<dbReference type="GO" id="GO:0003723">
    <property type="term" value="F:RNA binding"/>
    <property type="evidence" value="ECO:0007669"/>
    <property type="project" value="UniProtKB-UniRule"/>
</dbReference>
<keyword evidence="3 7" id="KW-0694">RNA-binding</keyword>
<keyword evidence="4" id="KW-0809">Transit peptide</keyword>
<dbReference type="Pfam" id="PF01985">
    <property type="entry name" value="CRS1_YhbY"/>
    <property type="match status" value="1"/>
</dbReference>
<reference evidence="10 11" key="1">
    <citation type="journal article" date="2018" name="Sci. Data">
        <title>The draft genome sequence of cork oak.</title>
        <authorList>
            <person name="Ramos A.M."/>
            <person name="Usie A."/>
            <person name="Barbosa P."/>
            <person name="Barros P.M."/>
            <person name="Capote T."/>
            <person name="Chaves I."/>
            <person name="Simoes F."/>
            <person name="Abreu I."/>
            <person name="Carrasquinho I."/>
            <person name="Faro C."/>
            <person name="Guimaraes J.B."/>
            <person name="Mendonca D."/>
            <person name="Nobrega F."/>
            <person name="Rodrigues L."/>
            <person name="Saibo N.J.M."/>
            <person name="Varela M.C."/>
            <person name="Egas C."/>
            <person name="Matos J."/>
            <person name="Miguel C.M."/>
            <person name="Oliveira M.M."/>
            <person name="Ricardo C.P."/>
            <person name="Goncalves S."/>
        </authorList>
    </citation>
    <scope>NUCLEOTIDE SEQUENCE [LARGE SCALE GENOMIC DNA]</scope>
    <source>
        <strain evidence="11">cv. HL8</strain>
    </source>
</reference>